<comment type="caution">
    <text evidence="3">The sequence shown here is derived from an EMBL/GenBank/DDBJ whole genome shotgun (WGS) entry which is preliminary data.</text>
</comment>
<evidence type="ECO:0000256" key="2">
    <source>
        <dbReference type="SAM" id="Phobius"/>
    </source>
</evidence>
<keyword evidence="4" id="KW-1185">Reference proteome</keyword>
<reference evidence="3" key="2">
    <citation type="submission" date="2022-01" db="EMBL/GenBank/DDBJ databases">
        <authorList>
            <person name="Yamashiro T."/>
            <person name="Shiraishi A."/>
            <person name="Satake H."/>
            <person name="Nakayama K."/>
        </authorList>
    </citation>
    <scope>NUCLEOTIDE SEQUENCE</scope>
</reference>
<feature type="compositionally biased region" description="Basic and acidic residues" evidence="1">
    <location>
        <begin position="10"/>
        <end position="19"/>
    </location>
</feature>
<accession>A0ABQ4YI04</accession>
<protein>
    <submittedName>
        <fullName evidence="3">Uncharacterized protein</fullName>
    </submittedName>
</protein>
<reference evidence="3" key="1">
    <citation type="journal article" date="2022" name="Int. J. Mol. Sci.">
        <title>Draft Genome of Tanacetum Coccineum: Genomic Comparison of Closely Related Tanacetum-Family Plants.</title>
        <authorList>
            <person name="Yamashiro T."/>
            <person name="Shiraishi A."/>
            <person name="Nakayama K."/>
            <person name="Satake H."/>
        </authorList>
    </citation>
    <scope>NUCLEOTIDE SEQUENCE</scope>
</reference>
<keyword evidence="2" id="KW-0472">Membrane</keyword>
<dbReference type="EMBL" id="BQNB010010386">
    <property type="protein sequence ID" value="GJS76582.1"/>
    <property type="molecule type" value="Genomic_DNA"/>
</dbReference>
<evidence type="ECO:0000256" key="1">
    <source>
        <dbReference type="SAM" id="MobiDB-lite"/>
    </source>
</evidence>
<feature type="transmembrane region" description="Helical" evidence="2">
    <location>
        <begin position="52"/>
        <end position="72"/>
    </location>
</feature>
<organism evidence="3 4">
    <name type="scientific">Tanacetum coccineum</name>
    <dbReference type="NCBI Taxonomy" id="301880"/>
    <lineage>
        <taxon>Eukaryota</taxon>
        <taxon>Viridiplantae</taxon>
        <taxon>Streptophyta</taxon>
        <taxon>Embryophyta</taxon>
        <taxon>Tracheophyta</taxon>
        <taxon>Spermatophyta</taxon>
        <taxon>Magnoliopsida</taxon>
        <taxon>eudicotyledons</taxon>
        <taxon>Gunneridae</taxon>
        <taxon>Pentapetalae</taxon>
        <taxon>asterids</taxon>
        <taxon>campanulids</taxon>
        <taxon>Asterales</taxon>
        <taxon>Asteraceae</taxon>
        <taxon>Asteroideae</taxon>
        <taxon>Anthemideae</taxon>
        <taxon>Anthemidinae</taxon>
        <taxon>Tanacetum</taxon>
    </lineage>
</organism>
<sequence length="185" mass="20412">MYNEVSFQGKIHDTSDPTSRKQTHQSQMASVFSILREKEIIVGITERSQARILLRVLLILFSGIGVINISLVSRAFVRHTRLESDPHWVPSISSTEAYWNLHDSVNNIKQTLAVMSSASSAVTYTSVYTDSEPGRVFWGADEEVSDGGSPRVIVLGYDGLPMQPVAPPSPDYIPDSEDPQTPPVP</sequence>
<keyword evidence="2" id="KW-1133">Transmembrane helix</keyword>
<keyword evidence="2" id="KW-0812">Transmembrane</keyword>
<proteinExistence type="predicted"/>
<evidence type="ECO:0000313" key="4">
    <source>
        <dbReference type="Proteomes" id="UP001151760"/>
    </source>
</evidence>
<gene>
    <name evidence="3" type="ORF">Tco_0726463</name>
</gene>
<dbReference type="Proteomes" id="UP001151760">
    <property type="component" value="Unassembled WGS sequence"/>
</dbReference>
<name>A0ABQ4YI04_9ASTR</name>
<evidence type="ECO:0000313" key="3">
    <source>
        <dbReference type="EMBL" id="GJS76582.1"/>
    </source>
</evidence>
<feature type="region of interest" description="Disordered" evidence="1">
    <location>
        <begin position="162"/>
        <end position="185"/>
    </location>
</feature>
<feature type="region of interest" description="Disordered" evidence="1">
    <location>
        <begin position="1"/>
        <end position="25"/>
    </location>
</feature>